<gene>
    <name evidence="1" type="ORF">K3G42_011177</name>
</gene>
<protein>
    <submittedName>
        <fullName evidence="1">Uncharacterized protein</fullName>
    </submittedName>
</protein>
<name>A0ACB8EVE4_9SAUR</name>
<dbReference type="Proteomes" id="UP000827872">
    <property type="component" value="Linkage Group LG15"/>
</dbReference>
<reference evidence="1" key="1">
    <citation type="submission" date="2021-08" db="EMBL/GenBank/DDBJ databases">
        <title>The first chromosome-level gecko genome reveals the dynamic sex chromosomes of Neotropical dwarf geckos (Sphaerodactylidae: Sphaerodactylus).</title>
        <authorList>
            <person name="Pinto B.J."/>
            <person name="Keating S.E."/>
            <person name="Gamble T."/>
        </authorList>
    </citation>
    <scope>NUCLEOTIDE SEQUENCE</scope>
    <source>
        <strain evidence="1">TG3544</strain>
    </source>
</reference>
<sequence length="90" mass="10469">MLRGHGLFYNRYLQEVINVFGNRRALREKLQAADARTSKRRETQQGAGFNPSAKSRPLNWGRTEASREVSRPGCFEEPKMEATMEQRWPD</sequence>
<keyword evidence="2" id="KW-1185">Reference proteome</keyword>
<accession>A0ACB8EVE4</accession>
<evidence type="ECO:0000313" key="2">
    <source>
        <dbReference type="Proteomes" id="UP000827872"/>
    </source>
</evidence>
<proteinExistence type="predicted"/>
<organism evidence="1 2">
    <name type="scientific">Sphaerodactylus townsendi</name>
    <dbReference type="NCBI Taxonomy" id="933632"/>
    <lineage>
        <taxon>Eukaryota</taxon>
        <taxon>Metazoa</taxon>
        <taxon>Chordata</taxon>
        <taxon>Craniata</taxon>
        <taxon>Vertebrata</taxon>
        <taxon>Euteleostomi</taxon>
        <taxon>Lepidosauria</taxon>
        <taxon>Squamata</taxon>
        <taxon>Bifurcata</taxon>
        <taxon>Gekkota</taxon>
        <taxon>Sphaerodactylidae</taxon>
        <taxon>Sphaerodactylus</taxon>
    </lineage>
</organism>
<comment type="caution">
    <text evidence="1">The sequence shown here is derived from an EMBL/GenBank/DDBJ whole genome shotgun (WGS) entry which is preliminary data.</text>
</comment>
<dbReference type="EMBL" id="CM037628">
    <property type="protein sequence ID" value="KAH7996815.1"/>
    <property type="molecule type" value="Genomic_DNA"/>
</dbReference>
<evidence type="ECO:0000313" key="1">
    <source>
        <dbReference type="EMBL" id="KAH7996815.1"/>
    </source>
</evidence>